<dbReference type="InterPro" id="IPR019199">
    <property type="entry name" value="Virulence_VapD/CRISPR_Cas2"/>
</dbReference>
<evidence type="ECO:0000313" key="11">
    <source>
        <dbReference type="Proteomes" id="UP000243232"/>
    </source>
</evidence>
<dbReference type="InterPro" id="IPR021127">
    <property type="entry name" value="CRISPR_associated_Cas2"/>
</dbReference>
<dbReference type="GO" id="GO:0004521">
    <property type="term" value="F:RNA endonuclease activity"/>
    <property type="evidence" value="ECO:0007669"/>
    <property type="project" value="InterPro"/>
</dbReference>
<keyword evidence="5 9" id="KW-0255">Endonuclease</keyword>
<keyword evidence="3 9" id="KW-0540">Nuclease</keyword>
<reference evidence="11" key="1">
    <citation type="submission" date="2016-10" db="EMBL/GenBank/DDBJ databases">
        <authorList>
            <person name="Varghese N."/>
            <person name="Submissions S."/>
        </authorList>
    </citation>
    <scope>NUCLEOTIDE SEQUENCE [LARGE SCALE GENOMIC DNA]</scope>
    <source>
        <strain evidence="11">DSM 17875</strain>
    </source>
</reference>
<feature type="binding site" evidence="9">
    <location>
        <position position="9"/>
    </location>
    <ligand>
        <name>Mg(2+)</name>
        <dbReference type="ChEBI" id="CHEBI:18420"/>
        <note>catalytic</note>
    </ligand>
</feature>
<keyword evidence="8 9" id="KW-0051">Antiviral defense</keyword>
<dbReference type="GO" id="GO:0043571">
    <property type="term" value="P:maintenance of CRISPR repeat elements"/>
    <property type="evidence" value="ECO:0007669"/>
    <property type="project" value="UniProtKB-UniRule"/>
</dbReference>
<dbReference type="AlphaFoldDB" id="A0A1H2G0Y4"/>
<organism evidence="10 11">
    <name type="scientific">Pseudomonas pohangensis</name>
    <dbReference type="NCBI Taxonomy" id="364197"/>
    <lineage>
        <taxon>Bacteria</taxon>
        <taxon>Pseudomonadati</taxon>
        <taxon>Pseudomonadota</taxon>
        <taxon>Gammaproteobacteria</taxon>
        <taxon>Pseudomonadales</taxon>
        <taxon>Pseudomonadaceae</taxon>
        <taxon>Pseudomonas</taxon>
    </lineage>
</organism>
<dbReference type="EMBL" id="LT629785">
    <property type="protein sequence ID" value="SDU13225.1"/>
    <property type="molecule type" value="Genomic_DNA"/>
</dbReference>
<dbReference type="EC" id="3.1.-.-" evidence="9"/>
<comment type="similarity">
    <text evidence="2 9">Belongs to the CRISPR-associated endoribonuclease Cas2 protein family.</text>
</comment>
<dbReference type="CDD" id="cd09725">
    <property type="entry name" value="Cas2_I_II_III"/>
    <property type="match status" value="1"/>
</dbReference>
<evidence type="ECO:0000256" key="3">
    <source>
        <dbReference type="ARBA" id="ARBA00022722"/>
    </source>
</evidence>
<evidence type="ECO:0000256" key="5">
    <source>
        <dbReference type="ARBA" id="ARBA00022759"/>
    </source>
</evidence>
<dbReference type="HAMAP" id="MF_01471">
    <property type="entry name" value="Cas2"/>
    <property type="match status" value="1"/>
</dbReference>
<dbReference type="STRING" id="364197.SAMN05216296_1959"/>
<gene>
    <name evidence="9" type="primary">cas2</name>
    <name evidence="10" type="ORF">SAMN05216296_1959</name>
</gene>
<dbReference type="SUPFAM" id="SSF143430">
    <property type="entry name" value="TTP0101/SSO1404-like"/>
    <property type="match status" value="1"/>
</dbReference>
<proteinExistence type="inferred from homology"/>
<dbReference type="GO" id="GO:0046872">
    <property type="term" value="F:metal ion binding"/>
    <property type="evidence" value="ECO:0007669"/>
    <property type="project" value="UniProtKB-UniRule"/>
</dbReference>
<dbReference type="GO" id="GO:0051607">
    <property type="term" value="P:defense response to virus"/>
    <property type="evidence" value="ECO:0007669"/>
    <property type="project" value="UniProtKB-UniRule"/>
</dbReference>
<evidence type="ECO:0000256" key="6">
    <source>
        <dbReference type="ARBA" id="ARBA00022801"/>
    </source>
</evidence>
<protein>
    <recommendedName>
        <fullName evidence="9">CRISPR-associated endoribonuclease Cas2</fullName>
        <ecNumber evidence="9">3.1.-.-</ecNumber>
    </recommendedName>
</protein>
<evidence type="ECO:0000313" key="10">
    <source>
        <dbReference type="EMBL" id="SDU13225.1"/>
    </source>
</evidence>
<keyword evidence="11" id="KW-1185">Reference proteome</keyword>
<evidence type="ECO:0000256" key="7">
    <source>
        <dbReference type="ARBA" id="ARBA00022842"/>
    </source>
</evidence>
<dbReference type="Pfam" id="PF09827">
    <property type="entry name" value="CRISPR_Cas2"/>
    <property type="match status" value="1"/>
</dbReference>
<evidence type="ECO:0000256" key="8">
    <source>
        <dbReference type="ARBA" id="ARBA00023118"/>
    </source>
</evidence>
<evidence type="ECO:0000256" key="1">
    <source>
        <dbReference type="ARBA" id="ARBA00001946"/>
    </source>
</evidence>
<evidence type="ECO:0000256" key="9">
    <source>
        <dbReference type="HAMAP-Rule" id="MF_01471"/>
    </source>
</evidence>
<dbReference type="Proteomes" id="UP000243232">
    <property type="component" value="Chromosome I"/>
</dbReference>
<evidence type="ECO:0000256" key="4">
    <source>
        <dbReference type="ARBA" id="ARBA00022723"/>
    </source>
</evidence>
<name>A0A1H2G0Y4_9PSED</name>
<dbReference type="Gene3D" id="3.30.70.240">
    <property type="match status" value="1"/>
</dbReference>
<dbReference type="GO" id="GO:0016787">
    <property type="term" value="F:hydrolase activity"/>
    <property type="evidence" value="ECO:0007669"/>
    <property type="project" value="UniProtKB-KW"/>
</dbReference>
<comment type="subunit">
    <text evidence="9">Homodimer, forms a heterotetramer with a Cas1 homodimer.</text>
</comment>
<sequence length="90" mass="10483">MSRLLIGYDIHDNRRRRATLKALRALTPCFQESFFDCELDRHRAIELWLRLTANLHPEEDGLIFAWLDPSVQHALGQRWTLGGDSLLLVI</sequence>
<keyword evidence="7 9" id="KW-0460">Magnesium</keyword>
<keyword evidence="4 9" id="KW-0479">Metal-binding</keyword>
<comment type="function">
    <text evidence="9">CRISPR (clustered regularly interspaced short palindromic repeat), is an adaptive immune system that provides protection against mobile genetic elements (viruses, transposable elements and conjugative plasmids). CRISPR clusters contain sequences complementary to antecedent mobile elements and target invading nucleic acids. CRISPR clusters are transcribed and processed into CRISPR RNA (crRNA). Functions as a ssRNA-specific endoribonuclease. Involved in the integration of spacer DNA into the CRISPR cassette.</text>
</comment>
<comment type="cofactor">
    <cofactor evidence="1 9">
        <name>Mg(2+)</name>
        <dbReference type="ChEBI" id="CHEBI:18420"/>
    </cofactor>
</comment>
<evidence type="ECO:0000256" key="2">
    <source>
        <dbReference type="ARBA" id="ARBA00009959"/>
    </source>
</evidence>
<dbReference type="OrthoDB" id="9948652at2"/>
<keyword evidence="6 9" id="KW-0378">Hydrolase</keyword>
<accession>A0A1H2G0Y4</accession>
<dbReference type="RefSeq" id="WP_090194553.1">
    <property type="nucleotide sequence ID" value="NZ_LT629785.1"/>
</dbReference>